<keyword evidence="2" id="KW-1133">Transmembrane helix</keyword>
<feature type="transmembrane region" description="Helical" evidence="2">
    <location>
        <begin position="146"/>
        <end position="162"/>
    </location>
</feature>
<feature type="region of interest" description="Disordered" evidence="1">
    <location>
        <begin position="1"/>
        <end position="25"/>
    </location>
</feature>
<name>A0ABQ8ULK7_9EUKA</name>
<dbReference type="EMBL" id="JAPMOS010000017">
    <property type="protein sequence ID" value="KAJ4459713.1"/>
    <property type="molecule type" value="Genomic_DNA"/>
</dbReference>
<keyword evidence="2" id="KW-0812">Transmembrane</keyword>
<dbReference type="InterPro" id="IPR039765">
    <property type="entry name" value="Yip5/YIPF1/YIPF2"/>
</dbReference>
<sequence>MEIKAAETGPAAVAPDASGPAPGKGDVWFQTADVATSSSDRNGTVVLELNSTPSPAAANSLPAVIAPILGVTGPSVLGGIQSQVANQLAQTIFLTTKTKANGVFQRLTDYESFRPFFDLPAYDLLKRLAYSIIPSPMHLVEGPPDFYGPLMCLFTLIALINIRMKTTGITGGGAALLGSSFALVLPYFMLYTILMWGIAALCKTQLSLIEIVSATGYSLFGYVAMMLLSLLIPPAMLFWCILFGCLSSGHLGLIFFKRTPRVRDGAIPFLVGMPVHLLYLLYLGFASAA</sequence>
<accession>A0ABQ8ULK7</accession>
<feature type="transmembrane region" description="Helical" evidence="2">
    <location>
        <begin position="174"/>
        <end position="199"/>
    </location>
</feature>
<reference evidence="3" key="1">
    <citation type="journal article" date="2022" name="bioRxiv">
        <title>Genomics of Preaxostyla Flagellates Illuminates Evolutionary Transitions and the Path Towards Mitochondrial Loss.</title>
        <authorList>
            <person name="Novak L.V.F."/>
            <person name="Treitli S.C."/>
            <person name="Pyrih J."/>
            <person name="Halakuc P."/>
            <person name="Pipaliya S.V."/>
            <person name="Vacek V."/>
            <person name="Brzon O."/>
            <person name="Soukal P."/>
            <person name="Eme L."/>
            <person name="Dacks J.B."/>
            <person name="Karnkowska A."/>
            <person name="Elias M."/>
            <person name="Hampl V."/>
        </authorList>
    </citation>
    <scope>NUCLEOTIDE SEQUENCE</scope>
    <source>
        <strain evidence="3">RCP-MX</strain>
    </source>
</reference>
<keyword evidence="2" id="KW-0472">Membrane</keyword>
<dbReference type="Proteomes" id="UP001141327">
    <property type="component" value="Unassembled WGS sequence"/>
</dbReference>
<evidence type="ECO:0000313" key="4">
    <source>
        <dbReference type="Proteomes" id="UP001141327"/>
    </source>
</evidence>
<keyword evidence="4" id="KW-1185">Reference proteome</keyword>
<protein>
    <recommendedName>
        <fullName evidence="5">Protein YIPF</fullName>
    </recommendedName>
</protein>
<comment type="caution">
    <text evidence="3">The sequence shown here is derived from an EMBL/GenBank/DDBJ whole genome shotgun (WGS) entry which is preliminary data.</text>
</comment>
<dbReference type="PANTHER" id="PTHR12822">
    <property type="entry name" value="PROTEIN YIPF"/>
    <property type="match status" value="1"/>
</dbReference>
<evidence type="ECO:0000256" key="1">
    <source>
        <dbReference type="SAM" id="MobiDB-lite"/>
    </source>
</evidence>
<evidence type="ECO:0008006" key="5">
    <source>
        <dbReference type="Google" id="ProtNLM"/>
    </source>
</evidence>
<gene>
    <name evidence="3" type="ORF">PAPYR_4100</name>
</gene>
<organism evidence="3 4">
    <name type="scientific">Paratrimastix pyriformis</name>
    <dbReference type="NCBI Taxonomy" id="342808"/>
    <lineage>
        <taxon>Eukaryota</taxon>
        <taxon>Metamonada</taxon>
        <taxon>Preaxostyla</taxon>
        <taxon>Paratrimastigidae</taxon>
        <taxon>Paratrimastix</taxon>
    </lineage>
</organism>
<evidence type="ECO:0000256" key="2">
    <source>
        <dbReference type="SAM" id="Phobius"/>
    </source>
</evidence>
<proteinExistence type="predicted"/>
<evidence type="ECO:0000313" key="3">
    <source>
        <dbReference type="EMBL" id="KAJ4459713.1"/>
    </source>
</evidence>
<feature type="transmembrane region" description="Helical" evidence="2">
    <location>
        <begin position="219"/>
        <end position="246"/>
    </location>
</feature>
<dbReference type="PANTHER" id="PTHR12822:SF2">
    <property type="entry name" value="PROTEIN YIPF"/>
    <property type="match status" value="1"/>
</dbReference>
<feature type="transmembrane region" description="Helical" evidence="2">
    <location>
        <begin position="266"/>
        <end position="285"/>
    </location>
</feature>